<feature type="compositionally biased region" description="Polar residues" evidence="1">
    <location>
        <begin position="1"/>
        <end position="10"/>
    </location>
</feature>
<gene>
    <name evidence="2" type="ORF">AVDCRST_MAG84-1566</name>
</gene>
<feature type="non-terminal residue" evidence="2">
    <location>
        <position position="49"/>
    </location>
</feature>
<reference evidence="2" key="1">
    <citation type="submission" date="2020-02" db="EMBL/GenBank/DDBJ databases">
        <authorList>
            <person name="Meier V. D."/>
        </authorList>
    </citation>
    <scope>NUCLEOTIDE SEQUENCE</scope>
    <source>
        <strain evidence="2">AVDCRST_MAG84</strain>
    </source>
</reference>
<dbReference type="EMBL" id="CADCTZ010000248">
    <property type="protein sequence ID" value="CAA9324935.1"/>
    <property type="molecule type" value="Genomic_DNA"/>
</dbReference>
<accession>A0A6J4L655</accession>
<evidence type="ECO:0000313" key="2">
    <source>
        <dbReference type="EMBL" id="CAA9324935.1"/>
    </source>
</evidence>
<dbReference type="AlphaFoldDB" id="A0A6J4L655"/>
<protein>
    <submittedName>
        <fullName evidence="2">Uncharacterized protein</fullName>
    </submittedName>
</protein>
<feature type="region of interest" description="Disordered" evidence="1">
    <location>
        <begin position="1"/>
        <end position="28"/>
    </location>
</feature>
<name>A0A6J4L655_9CYAN</name>
<feature type="non-terminal residue" evidence="2">
    <location>
        <position position="1"/>
    </location>
</feature>
<evidence type="ECO:0000256" key="1">
    <source>
        <dbReference type="SAM" id="MobiDB-lite"/>
    </source>
</evidence>
<proteinExistence type="predicted"/>
<sequence>ESTQYSNQADNRAYSHPPNPTIGFDSGRTYRTRYRAAFSTLEKPHPPAL</sequence>
<organism evidence="2">
    <name type="scientific">uncultured Microcoleus sp</name>
    <dbReference type="NCBI Taxonomy" id="259945"/>
    <lineage>
        <taxon>Bacteria</taxon>
        <taxon>Bacillati</taxon>
        <taxon>Cyanobacteriota</taxon>
        <taxon>Cyanophyceae</taxon>
        <taxon>Oscillatoriophycideae</taxon>
        <taxon>Oscillatoriales</taxon>
        <taxon>Microcoleaceae</taxon>
        <taxon>Microcoleus</taxon>
        <taxon>environmental samples</taxon>
    </lineage>
</organism>